<dbReference type="Pfam" id="PF09357">
    <property type="entry name" value="RteC"/>
    <property type="match status" value="1"/>
</dbReference>
<dbReference type="KEGG" id="anf:AQPE_4314"/>
<evidence type="ECO:0000313" key="2">
    <source>
        <dbReference type="Proteomes" id="UP001193389"/>
    </source>
</evidence>
<organism evidence="1 2">
    <name type="scientific">Aquipluma nitroreducens</name>
    <dbReference type="NCBI Taxonomy" id="2010828"/>
    <lineage>
        <taxon>Bacteria</taxon>
        <taxon>Pseudomonadati</taxon>
        <taxon>Bacteroidota</taxon>
        <taxon>Bacteroidia</taxon>
        <taxon>Marinilabiliales</taxon>
        <taxon>Prolixibacteraceae</taxon>
        <taxon>Aquipluma</taxon>
    </lineage>
</organism>
<dbReference type="Proteomes" id="UP001193389">
    <property type="component" value="Chromosome"/>
</dbReference>
<reference evidence="1" key="1">
    <citation type="journal article" date="2020" name="Int. J. Syst. Evol. Microbiol.">
        <title>Aquipluma nitroreducens gen. nov. sp. nov., a novel facultatively anaerobic bacterium isolated from a freshwater lake.</title>
        <authorList>
            <person name="Watanabe M."/>
            <person name="Kojima H."/>
            <person name="Fukui M."/>
        </authorList>
    </citation>
    <scope>NUCLEOTIDE SEQUENCE</scope>
    <source>
        <strain evidence="1">MeG22</strain>
    </source>
</reference>
<name>A0A5K7SF01_9BACT</name>
<gene>
    <name evidence="1" type="ORF">AQPE_4314</name>
</gene>
<proteinExistence type="predicted"/>
<accession>A0A5K7SF01</accession>
<protein>
    <submittedName>
        <fullName evidence="1">Tetracycline resistance element mobilization regulatory protein rteC</fullName>
    </submittedName>
</protein>
<sequence length="112" mass="13236">MLTVYLNNELVKLDKHPEEEQITVSFPKVKEIWTESKTDLVELLYALYELGCFNFGKISLIRLANYLENVFNISLGDVYRTYLSIRGRTNRTQFLDQLKERLIAKMNKDDQK</sequence>
<evidence type="ECO:0000313" key="1">
    <source>
        <dbReference type="EMBL" id="BBE20123.1"/>
    </source>
</evidence>
<dbReference type="InterPro" id="IPR018534">
    <property type="entry name" value="Tet_reg_excision_RteC"/>
</dbReference>
<dbReference type="EMBL" id="AP018694">
    <property type="protein sequence ID" value="BBE20123.1"/>
    <property type="molecule type" value="Genomic_DNA"/>
</dbReference>
<keyword evidence="2" id="KW-1185">Reference proteome</keyword>
<dbReference type="AlphaFoldDB" id="A0A5K7SF01"/>